<name>A0ACB8QLN7_9AGAM</name>
<protein>
    <submittedName>
        <fullName evidence="1">Uncharacterized protein</fullName>
    </submittedName>
</protein>
<keyword evidence="2" id="KW-1185">Reference proteome</keyword>
<gene>
    <name evidence="1" type="ORF">K488DRAFT_70402</name>
</gene>
<comment type="caution">
    <text evidence="1">The sequence shown here is derived from an EMBL/GenBank/DDBJ whole genome shotgun (WGS) entry which is preliminary data.</text>
</comment>
<dbReference type="EMBL" id="MU273537">
    <property type="protein sequence ID" value="KAI0032754.1"/>
    <property type="molecule type" value="Genomic_DNA"/>
</dbReference>
<dbReference type="Proteomes" id="UP000814128">
    <property type="component" value="Unassembled WGS sequence"/>
</dbReference>
<evidence type="ECO:0000313" key="1">
    <source>
        <dbReference type="EMBL" id="KAI0032754.1"/>
    </source>
</evidence>
<accession>A0ACB8QLN7</accession>
<proteinExistence type="predicted"/>
<evidence type="ECO:0000313" key="2">
    <source>
        <dbReference type="Proteomes" id="UP000814128"/>
    </source>
</evidence>
<reference evidence="1" key="1">
    <citation type="submission" date="2021-02" db="EMBL/GenBank/DDBJ databases">
        <authorList>
            <consortium name="DOE Joint Genome Institute"/>
            <person name="Ahrendt S."/>
            <person name="Looney B.P."/>
            <person name="Miyauchi S."/>
            <person name="Morin E."/>
            <person name="Drula E."/>
            <person name="Courty P.E."/>
            <person name="Chicoki N."/>
            <person name="Fauchery L."/>
            <person name="Kohler A."/>
            <person name="Kuo A."/>
            <person name="Labutti K."/>
            <person name="Pangilinan J."/>
            <person name="Lipzen A."/>
            <person name="Riley R."/>
            <person name="Andreopoulos W."/>
            <person name="He G."/>
            <person name="Johnson J."/>
            <person name="Barry K.W."/>
            <person name="Grigoriev I.V."/>
            <person name="Nagy L."/>
            <person name="Hibbett D."/>
            <person name="Henrissat B."/>
            <person name="Matheny P.B."/>
            <person name="Labbe J."/>
            <person name="Martin F."/>
        </authorList>
    </citation>
    <scope>NUCLEOTIDE SEQUENCE</scope>
    <source>
        <strain evidence="1">EC-137</strain>
    </source>
</reference>
<organism evidence="1 2">
    <name type="scientific">Vararia minispora EC-137</name>
    <dbReference type="NCBI Taxonomy" id="1314806"/>
    <lineage>
        <taxon>Eukaryota</taxon>
        <taxon>Fungi</taxon>
        <taxon>Dikarya</taxon>
        <taxon>Basidiomycota</taxon>
        <taxon>Agaricomycotina</taxon>
        <taxon>Agaricomycetes</taxon>
        <taxon>Russulales</taxon>
        <taxon>Lachnocladiaceae</taxon>
        <taxon>Vararia</taxon>
    </lineage>
</organism>
<sequence length="501" mass="52464">MSFPRSPVTAAASSPSGTTSTTTGSLSEAQSASASSMKAESRSAASSSATPASSLVSSAKVAPSPADTSSTPVNVSSVPQPSNSPTVSPPTKLTANGGLAQAAPTETSSLSGAGDPPSTISSNIVHVPASTVFSTTIKAPDSTFSSPVALTVTGQNGQKSLSTPALITSVAPSTATDGTVVEVTQVIANPNNNGNLNTFGRHSFFDNHGAVIGTFIAAGIVAAAFLSIAVCLARRHRRRARRHRLEAVLPTNPFSNTTEDQSAMSQRLSTHHEFGGNYREGSPTIRLPDTARVYSDVGTSSHGAAHAYEGPFSDYHSPRRDSFRGEADVPLDNRPHSRQLSTPSIYPSSVSDDDEDSLYRKEMETRASLPPARHTPSLEHANLHRTSERPSTQETQLEELNREHPPLKPELSVTRTVSPMSQGYTSSSQDHDTIVGLSTPTSDNGTLAASEESFKGHPMLPSPSSAFLRRQLSKRTPLDTAVLSPTRLSSTDASMAPGTAL</sequence>
<reference evidence="1" key="2">
    <citation type="journal article" date="2022" name="New Phytol.">
        <title>Evolutionary transition to the ectomycorrhizal habit in the genomes of a hyperdiverse lineage of mushroom-forming fungi.</title>
        <authorList>
            <person name="Looney B."/>
            <person name="Miyauchi S."/>
            <person name="Morin E."/>
            <person name="Drula E."/>
            <person name="Courty P.E."/>
            <person name="Kohler A."/>
            <person name="Kuo A."/>
            <person name="LaButti K."/>
            <person name="Pangilinan J."/>
            <person name="Lipzen A."/>
            <person name="Riley R."/>
            <person name="Andreopoulos W."/>
            <person name="He G."/>
            <person name="Johnson J."/>
            <person name="Nolan M."/>
            <person name="Tritt A."/>
            <person name="Barry K.W."/>
            <person name="Grigoriev I.V."/>
            <person name="Nagy L.G."/>
            <person name="Hibbett D."/>
            <person name="Henrissat B."/>
            <person name="Matheny P.B."/>
            <person name="Labbe J."/>
            <person name="Martin F.M."/>
        </authorList>
    </citation>
    <scope>NUCLEOTIDE SEQUENCE</scope>
    <source>
        <strain evidence="1">EC-137</strain>
    </source>
</reference>